<gene>
    <name evidence="1" type="ORF">C7443_107262</name>
</gene>
<dbReference type="RefSeq" id="WP_110019163.1">
    <property type="nucleotide sequence ID" value="NZ_QGTJ01000007.1"/>
</dbReference>
<reference evidence="1 2" key="1">
    <citation type="submission" date="2018-05" db="EMBL/GenBank/DDBJ databases">
        <title>Genomic Encyclopedia of Type Strains, Phase IV (KMG-IV): sequencing the most valuable type-strain genomes for metagenomic binning, comparative biology and taxonomic classification.</title>
        <authorList>
            <person name="Goeker M."/>
        </authorList>
    </citation>
    <scope>NUCLEOTIDE SEQUENCE [LARGE SCALE GENOMIC DNA]</scope>
    <source>
        <strain evidence="1 2">DSM 23606</strain>
    </source>
</reference>
<evidence type="ECO:0000313" key="1">
    <source>
        <dbReference type="EMBL" id="PWV60687.1"/>
    </source>
</evidence>
<evidence type="ECO:0000313" key="2">
    <source>
        <dbReference type="Proteomes" id="UP000246569"/>
    </source>
</evidence>
<protein>
    <submittedName>
        <fullName evidence="1">DNA polymerase-3 subunit epsilon</fullName>
    </submittedName>
</protein>
<proteinExistence type="predicted"/>
<dbReference type="InterPro" id="IPR036397">
    <property type="entry name" value="RNaseH_sf"/>
</dbReference>
<keyword evidence="2" id="KW-1185">Reference proteome</keyword>
<organism evidence="1 2">
    <name type="scientific">Plasticicumulans acidivorans</name>
    <dbReference type="NCBI Taxonomy" id="886464"/>
    <lineage>
        <taxon>Bacteria</taxon>
        <taxon>Pseudomonadati</taxon>
        <taxon>Pseudomonadota</taxon>
        <taxon>Gammaproteobacteria</taxon>
        <taxon>Candidatus Competibacteraceae</taxon>
        <taxon>Plasticicumulans</taxon>
    </lineage>
</organism>
<sequence length="187" mass="20602">MPLPFSQRFRHAPPPEAYAFLHEPDTSGELVCLDCSASSLDPNRARLQSIAAVHLRGNRLLTSQAFVIDVDDGLGHQGEEPLVAVDRLLRFVGPRPLIGYYTEFDHALLGDSIGQLLNGALPNRVIDVSALYHDAARRRARRPGHAIDLRFETIRRALGLPPMLRTSALAHAVMAGLMYLKLNPARA</sequence>
<dbReference type="OrthoDB" id="5497329at2"/>
<name>A0A317MTC9_9GAMM</name>
<comment type="caution">
    <text evidence="1">The sequence shown here is derived from an EMBL/GenBank/DDBJ whole genome shotgun (WGS) entry which is preliminary data.</text>
</comment>
<dbReference type="Proteomes" id="UP000246569">
    <property type="component" value="Unassembled WGS sequence"/>
</dbReference>
<dbReference type="EMBL" id="QGTJ01000007">
    <property type="protein sequence ID" value="PWV60687.1"/>
    <property type="molecule type" value="Genomic_DNA"/>
</dbReference>
<dbReference type="Gene3D" id="3.30.420.10">
    <property type="entry name" value="Ribonuclease H-like superfamily/Ribonuclease H"/>
    <property type="match status" value="1"/>
</dbReference>
<dbReference type="AlphaFoldDB" id="A0A317MTC9"/>
<dbReference type="GO" id="GO:0003676">
    <property type="term" value="F:nucleic acid binding"/>
    <property type="evidence" value="ECO:0007669"/>
    <property type="project" value="InterPro"/>
</dbReference>
<dbReference type="InterPro" id="IPR012337">
    <property type="entry name" value="RNaseH-like_sf"/>
</dbReference>
<dbReference type="SUPFAM" id="SSF53098">
    <property type="entry name" value="Ribonuclease H-like"/>
    <property type="match status" value="1"/>
</dbReference>
<accession>A0A317MTC9</accession>